<gene>
    <name evidence="1" type="ORF">LIER_26700</name>
</gene>
<accession>A0AAV3RAJ6</accession>
<reference evidence="1 2" key="1">
    <citation type="submission" date="2024-01" db="EMBL/GenBank/DDBJ databases">
        <title>The complete chloroplast genome sequence of Lithospermum erythrorhizon: insights into the phylogenetic relationship among Boraginaceae species and the maternal lineages of purple gromwells.</title>
        <authorList>
            <person name="Okada T."/>
            <person name="Watanabe K."/>
        </authorList>
    </citation>
    <scope>NUCLEOTIDE SEQUENCE [LARGE SCALE GENOMIC DNA]</scope>
</reference>
<evidence type="ECO:0000313" key="1">
    <source>
        <dbReference type="EMBL" id="GAA0172988.1"/>
    </source>
</evidence>
<protein>
    <submittedName>
        <fullName evidence="1">Uncharacterized protein</fullName>
    </submittedName>
</protein>
<dbReference type="AlphaFoldDB" id="A0AAV3RAJ6"/>
<sequence length="99" mass="10437">MCIYVISFQLRTIGCDGPNLRGGPLGAGRYIVRPDEHLDGVMGPVGDLDGFMGHGEHLDGVNASREDGVMGHGADLDGVNALEEDKLDGGMDPPMDDLD</sequence>
<comment type="caution">
    <text evidence="1">The sequence shown here is derived from an EMBL/GenBank/DDBJ whole genome shotgun (WGS) entry which is preliminary data.</text>
</comment>
<evidence type="ECO:0000313" key="2">
    <source>
        <dbReference type="Proteomes" id="UP001454036"/>
    </source>
</evidence>
<keyword evidence="2" id="KW-1185">Reference proteome</keyword>
<name>A0AAV3RAJ6_LITER</name>
<organism evidence="1 2">
    <name type="scientific">Lithospermum erythrorhizon</name>
    <name type="common">Purple gromwell</name>
    <name type="synonym">Lithospermum officinale var. erythrorhizon</name>
    <dbReference type="NCBI Taxonomy" id="34254"/>
    <lineage>
        <taxon>Eukaryota</taxon>
        <taxon>Viridiplantae</taxon>
        <taxon>Streptophyta</taxon>
        <taxon>Embryophyta</taxon>
        <taxon>Tracheophyta</taxon>
        <taxon>Spermatophyta</taxon>
        <taxon>Magnoliopsida</taxon>
        <taxon>eudicotyledons</taxon>
        <taxon>Gunneridae</taxon>
        <taxon>Pentapetalae</taxon>
        <taxon>asterids</taxon>
        <taxon>lamiids</taxon>
        <taxon>Boraginales</taxon>
        <taxon>Boraginaceae</taxon>
        <taxon>Boraginoideae</taxon>
        <taxon>Lithospermeae</taxon>
        <taxon>Lithospermum</taxon>
    </lineage>
</organism>
<proteinExistence type="predicted"/>
<dbReference type="EMBL" id="BAABME010008395">
    <property type="protein sequence ID" value="GAA0172988.1"/>
    <property type="molecule type" value="Genomic_DNA"/>
</dbReference>
<dbReference type="Proteomes" id="UP001454036">
    <property type="component" value="Unassembled WGS sequence"/>
</dbReference>